<feature type="compositionally biased region" description="Basic and acidic residues" evidence="4">
    <location>
        <begin position="278"/>
        <end position="290"/>
    </location>
</feature>
<evidence type="ECO:0000256" key="1">
    <source>
        <dbReference type="ARBA" id="ARBA00004123"/>
    </source>
</evidence>
<feature type="region of interest" description="Disordered" evidence="4">
    <location>
        <begin position="253"/>
        <end position="299"/>
    </location>
</feature>
<evidence type="ECO:0000313" key="5">
    <source>
        <dbReference type="EMBL" id="KAK9806094.1"/>
    </source>
</evidence>
<keyword evidence="3" id="KW-0539">Nucleus</keyword>
<feature type="region of interest" description="Disordered" evidence="4">
    <location>
        <begin position="1"/>
        <end position="23"/>
    </location>
</feature>
<dbReference type="GO" id="GO:0071013">
    <property type="term" value="C:catalytic step 2 spliceosome"/>
    <property type="evidence" value="ECO:0007669"/>
    <property type="project" value="TreeGrafter"/>
</dbReference>
<protein>
    <submittedName>
        <fullName evidence="5">Uncharacterized protein</fullName>
    </submittedName>
</protein>
<dbReference type="PANTHER" id="PTHR12940">
    <property type="entry name" value="ES-2 PROTEIN - RELATED"/>
    <property type="match status" value="1"/>
</dbReference>
<dbReference type="Pfam" id="PF09751">
    <property type="entry name" value="Es2"/>
    <property type="match status" value="1"/>
</dbReference>
<organism evidence="5 6">
    <name type="scientific">[Myrmecia] bisecta</name>
    <dbReference type="NCBI Taxonomy" id="41462"/>
    <lineage>
        <taxon>Eukaryota</taxon>
        <taxon>Viridiplantae</taxon>
        <taxon>Chlorophyta</taxon>
        <taxon>core chlorophytes</taxon>
        <taxon>Trebouxiophyceae</taxon>
        <taxon>Trebouxiales</taxon>
        <taxon>Trebouxiaceae</taxon>
        <taxon>Myrmecia</taxon>
    </lineage>
</organism>
<evidence type="ECO:0000256" key="3">
    <source>
        <dbReference type="ARBA" id="ARBA00023242"/>
    </source>
</evidence>
<dbReference type="AlphaFoldDB" id="A0AAW1P8T8"/>
<dbReference type="InterPro" id="IPR019148">
    <property type="entry name" value="Nuclear_protein_DGCR14_ESS-2"/>
</dbReference>
<feature type="region of interest" description="Disordered" evidence="4">
    <location>
        <begin position="126"/>
        <end position="153"/>
    </location>
</feature>
<dbReference type="PANTHER" id="PTHR12940:SF0">
    <property type="entry name" value="SPLICING FACTOR ESS-2 HOMOLOG"/>
    <property type="match status" value="1"/>
</dbReference>
<evidence type="ECO:0000256" key="4">
    <source>
        <dbReference type="SAM" id="MobiDB-lite"/>
    </source>
</evidence>
<keyword evidence="6" id="KW-1185">Reference proteome</keyword>
<dbReference type="Proteomes" id="UP001489004">
    <property type="component" value="Unassembled WGS sequence"/>
</dbReference>
<feature type="compositionally biased region" description="Low complexity" evidence="4">
    <location>
        <begin position="140"/>
        <end position="153"/>
    </location>
</feature>
<comment type="subcellular location">
    <subcellularLocation>
        <location evidence="1">Nucleus</location>
    </subcellularLocation>
</comment>
<name>A0AAW1P8T8_9CHLO</name>
<evidence type="ECO:0000313" key="6">
    <source>
        <dbReference type="Proteomes" id="UP001489004"/>
    </source>
</evidence>
<reference evidence="5 6" key="1">
    <citation type="journal article" date="2024" name="Nat. Commun.">
        <title>Phylogenomics reveals the evolutionary origins of lichenization in chlorophyte algae.</title>
        <authorList>
            <person name="Puginier C."/>
            <person name="Libourel C."/>
            <person name="Otte J."/>
            <person name="Skaloud P."/>
            <person name="Haon M."/>
            <person name="Grisel S."/>
            <person name="Petersen M."/>
            <person name="Berrin J.G."/>
            <person name="Delaux P.M."/>
            <person name="Dal Grande F."/>
            <person name="Keller J."/>
        </authorList>
    </citation>
    <scope>NUCLEOTIDE SEQUENCE [LARGE SCALE GENOMIC DNA]</scope>
    <source>
        <strain evidence="5 6">SAG 2043</strain>
    </source>
</reference>
<gene>
    <name evidence="5" type="ORF">WJX72_001140</name>
</gene>
<accession>A0AAW1P8T8</accession>
<dbReference type="EMBL" id="JALJOR010000014">
    <property type="protein sequence ID" value="KAK9806094.1"/>
    <property type="molecule type" value="Genomic_DNA"/>
</dbReference>
<proteinExistence type="inferred from homology"/>
<evidence type="ECO:0000256" key="2">
    <source>
        <dbReference type="ARBA" id="ARBA00009072"/>
    </source>
</evidence>
<comment type="caution">
    <text evidence="5">The sequence shown here is derived from an EMBL/GenBank/DDBJ whole genome shotgun (WGS) entry which is preliminary data.</text>
</comment>
<comment type="similarity">
    <text evidence="2">Belongs to the ESS2 family.</text>
</comment>
<sequence>MQVGGQPGSATTLMLPPAPRPAAARKPAVVLDEDDWTEKIERIIERDFFPDLPKLQNKLEWLQAIRTGDPDVIRQAQINIAQRRAGLRTPVGATPRNLATPGMTTGRVGTAAFGRTPILTPMVGSATPQAYQDQQRRDSAAGTSASGAASASSVPNVTLDKFMSQHTSEDNASFDDILAAMNAKKRHEKPWLFKDHNKHTLRLTASSEAETIGYGSSGQPNDNLIMWPHNPKSQLYYDTAQRDVVPYTERELSEMVQGPPKKIRHSNTRFASGSAEASRGDATPDVHAPEGPRQQGQASTYSVLATPSFNPGPGESPIMTWGDIESTPLRLDDDDIIADPSFGAGPQFSVAEVSKRDKLGRDMAQKAGLSLKRKAAMRGATPLAGGHATPVATGRIIYLVAGSYVA</sequence>